<dbReference type="SUPFAM" id="SSF52540">
    <property type="entry name" value="P-loop containing nucleoside triphosphate hydrolases"/>
    <property type="match status" value="1"/>
</dbReference>
<dbReference type="InterPro" id="IPR000863">
    <property type="entry name" value="Sulfotransferase_dom"/>
</dbReference>
<name>A0AAE1CL70_9GAST</name>
<keyword evidence="2" id="KW-0808">Transferase</keyword>
<dbReference type="AlphaFoldDB" id="A0AAE1CL70"/>
<dbReference type="EMBL" id="JAWDGP010007710">
    <property type="protein sequence ID" value="KAK3707693.1"/>
    <property type="molecule type" value="Genomic_DNA"/>
</dbReference>
<accession>A0AAE1CL70</accession>
<dbReference type="PANTHER" id="PTHR11783">
    <property type="entry name" value="SULFOTRANSFERASE SULT"/>
    <property type="match status" value="1"/>
</dbReference>
<evidence type="ECO:0000256" key="2">
    <source>
        <dbReference type="ARBA" id="ARBA00022679"/>
    </source>
</evidence>
<sequence length="290" mass="33685">MKTIQVTDGMGESITVQEDAGYYFATNILVENLIKNPTFQARSDDILIVTYPKSGTHWIQAIVNLMVQNVENLTDRYKNYLYHLEYTPHQVLNDAPSPRVICTHLPFERIPLNFLREKSKIVLCVRNPRDVAVSYFQFCANLKAIDYRGSFDGFLNLFLNGSLPYNSWFDHVSSWLKVVRSVRHDIHVVRYEDLKQDFLSTVSDLARYLQVDTSPELLEKIQDGTSFENMKICFSDYLLDMSINGKSVIFRKGTVGDWRNYFSPAQVAMLEDEMEEWGLHKHKSIRFSVE</sequence>
<dbReference type="InterPro" id="IPR027417">
    <property type="entry name" value="P-loop_NTPase"/>
</dbReference>
<evidence type="ECO:0000259" key="3">
    <source>
        <dbReference type="Pfam" id="PF00685"/>
    </source>
</evidence>
<dbReference type="Proteomes" id="UP001283361">
    <property type="component" value="Unassembled WGS sequence"/>
</dbReference>
<protein>
    <recommendedName>
        <fullName evidence="3">Sulfotransferase domain-containing protein</fullName>
    </recommendedName>
</protein>
<organism evidence="4 5">
    <name type="scientific">Elysia crispata</name>
    <name type="common">lettuce slug</name>
    <dbReference type="NCBI Taxonomy" id="231223"/>
    <lineage>
        <taxon>Eukaryota</taxon>
        <taxon>Metazoa</taxon>
        <taxon>Spiralia</taxon>
        <taxon>Lophotrochozoa</taxon>
        <taxon>Mollusca</taxon>
        <taxon>Gastropoda</taxon>
        <taxon>Heterobranchia</taxon>
        <taxon>Euthyneura</taxon>
        <taxon>Panpulmonata</taxon>
        <taxon>Sacoglossa</taxon>
        <taxon>Placobranchoidea</taxon>
        <taxon>Plakobranchidae</taxon>
        <taxon>Elysia</taxon>
    </lineage>
</organism>
<reference evidence="4" key="1">
    <citation type="journal article" date="2023" name="G3 (Bethesda)">
        <title>A reference genome for the long-term kleptoplast-retaining sea slug Elysia crispata morphotype clarki.</title>
        <authorList>
            <person name="Eastman K.E."/>
            <person name="Pendleton A.L."/>
            <person name="Shaikh M.A."/>
            <person name="Suttiyut T."/>
            <person name="Ogas R."/>
            <person name="Tomko P."/>
            <person name="Gavelis G."/>
            <person name="Widhalm J.R."/>
            <person name="Wisecaver J.H."/>
        </authorList>
    </citation>
    <scope>NUCLEOTIDE SEQUENCE</scope>
    <source>
        <strain evidence="4">ECLA1</strain>
    </source>
</reference>
<gene>
    <name evidence="4" type="ORF">RRG08_050508</name>
</gene>
<evidence type="ECO:0000313" key="4">
    <source>
        <dbReference type="EMBL" id="KAK3707693.1"/>
    </source>
</evidence>
<dbReference type="GO" id="GO:0008146">
    <property type="term" value="F:sulfotransferase activity"/>
    <property type="evidence" value="ECO:0007669"/>
    <property type="project" value="InterPro"/>
</dbReference>
<proteinExistence type="inferred from homology"/>
<dbReference type="Pfam" id="PF00685">
    <property type="entry name" value="Sulfotransfer_1"/>
    <property type="match status" value="1"/>
</dbReference>
<keyword evidence="5" id="KW-1185">Reference proteome</keyword>
<comment type="caution">
    <text evidence="4">The sequence shown here is derived from an EMBL/GenBank/DDBJ whole genome shotgun (WGS) entry which is preliminary data.</text>
</comment>
<evidence type="ECO:0000256" key="1">
    <source>
        <dbReference type="ARBA" id="ARBA00005771"/>
    </source>
</evidence>
<comment type="similarity">
    <text evidence="1">Belongs to the sulfotransferase 1 family.</text>
</comment>
<evidence type="ECO:0000313" key="5">
    <source>
        <dbReference type="Proteomes" id="UP001283361"/>
    </source>
</evidence>
<feature type="domain" description="Sulfotransferase" evidence="3">
    <location>
        <begin position="44"/>
        <end position="276"/>
    </location>
</feature>
<dbReference type="Gene3D" id="3.40.50.300">
    <property type="entry name" value="P-loop containing nucleotide triphosphate hydrolases"/>
    <property type="match status" value="1"/>
</dbReference>